<gene>
    <name evidence="1" type="ORF">SAMN05421761_101399</name>
</gene>
<proteinExistence type="predicted"/>
<dbReference type="Proteomes" id="UP000186026">
    <property type="component" value="Unassembled WGS sequence"/>
</dbReference>
<protein>
    <recommendedName>
        <fullName evidence="3">TolB-like 6-blade propeller-like</fullName>
    </recommendedName>
</protein>
<sequence length="391" mass="44737">MKKSNLLIFVFILIGSICSCGERSSRNDKDLEFEFVMVDSLVIDILKTVRILDFHPEKELYLIVPQMSMEGHFMIIDKAGEVVAENTLAEGPDSFGLVTARMGFVGDEIMVVTEGSTYLYDLNLKVQRSFTFEQGIRFRLINFTRDNLSTFRTNDGAIAAVVNMNDAFLQRYPEDYFDTLNMVHLQNARTGEVNKGGKLDESSAFKQGAFIPFMDNPIYFSDLNSTFISSMLWGDSILYQLDPNDNFKIANKIHLERIAPNKLITVPWEEATRAAVQEHRANNNRFGGAFSEIVGYGDEVIVGYRTGSDPNTVFENPSEEQQQLETNSRKKYHFLIRDGVQVGKPIEWTLPGKILLNVGPNRYLQYGDQAELHEYEKDYQCYYIYELREKS</sequence>
<evidence type="ECO:0008006" key="3">
    <source>
        <dbReference type="Google" id="ProtNLM"/>
    </source>
</evidence>
<name>A0A1N7K2R3_9BACT</name>
<organism evidence="1 2">
    <name type="scientific">Belliella pelovolcani</name>
    <dbReference type="NCBI Taxonomy" id="529505"/>
    <lineage>
        <taxon>Bacteria</taxon>
        <taxon>Pseudomonadati</taxon>
        <taxon>Bacteroidota</taxon>
        <taxon>Cytophagia</taxon>
        <taxon>Cytophagales</taxon>
        <taxon>Cyclobacteriaceae</taxon>
        <taxon>Belliella</taxon>
    </lineage>
</organism>
<keyword evidence="2" id="KW-1185">Reference proteome</keyword>
<accession>A0A1N7K2R3</accession>
<dbReference type="AlphaFoldDB" id="A0A1N7K2R3"/>
<evidence type="ECO:0000313" key="2">
    <source>
        <dbReference type="Proteomes" id="UP000186026"/>
    </source>
</evidence>
<reference evidence="2" key="1">
    <citation type="submission" date="2017-01" db="EMBL/GenBank/DDBJ databases">
        <authorList>
            <person name="Varghese N."/>
            <person name="Submissions S."/>
        </authorList>
    </citation>
    <scope>NUCLEOTIDE SEQUENCE [LARGE SCALE GENOMIC DNA]</scope>
    <source>
        <strain evidence="2">DSM 46698</strain>
    </source>
</reference>
<dbReference type="OrthoDB" id="978727at2"/>
<dbReference type="RefSeq" id="WP_076498026.1">
    <property type="nucleotide sequence ID" value="NZ_FTOP01000001.1"/>
</dbReference>
<dbReference type="EMBL" id="FTOP01000001">
    <property type="protein sequence ID" value="SIS55851.1"/>
    <property type="molecule type" value="Genomic_DNA"/>
</dbReference>
<dbReference type="PROSITE" id="PS51257">
    <property type="entry name" value="PROKAR_LIPOPROTEIN"/>
    <property type="match status" value="1"/>
</dbReference>
<evidence type="ECO:0000313" key="1">
    <source>
        <dbReference type="EMBL" id="SIS55851.1"/>
    </source>
</evidence>